<reference evidence="2" key="4">
    <citation type="submission" date="2024-02" db="EMBL/GenBank/DDBJ databases">
        <title>Comparative genomics of Cryptococcus and Kwoniella reveals pathogenesis evolution and contrasting modes of karyotype evolution via chromosome fusion or intercentromeric recombination.</title>
        <authorList>
            <person name="Coelho M.A."/>
            <person name="David-Palma M."/>
            <person name="Shea T."/>
            <person name="Bowers K."/>
            <person name="McGinley-Smith S."/>
            <person name="Mohammad A.W."/>
            <person name="Gnirke A."/>
            <person name="Yurkov A.M."/>
            <person name="Nowrousian M."/>
            <person name="Sun S."/>
            <person name="Cuomo C.A."/>
            <person name="Heitman J."/>
        </authorList>
    </citation>
    <scope>NUCLEOTIDE SEQUENCE</scope>
    <source>
        <strain evidence="2">CBS 10118</strain>
    </source>
</reference>
<keyword evidence="3" id="KW-1185">Reference proteome</keyword>
<sequence>MITYAPRTFTVSRLTSLCRQSLSHRYVQFSLLRTHMHIRNISTPTTPVGLHFPWPVHFPFPDGPPDSAPLPVQFPSYPSMEGVEVYFFPFPLSDAILQSTREQEVEDNQGTDVNV</sequence>
<evidence type="ECO:0000313" key="2">
    <source>
        <dbReference type="EMBL" id="WVW84526.1"/>
    </source>
</evidence>
<protein>
    <submittedName>
        <fullName evidence="1">Uncharacterized protein</fullName>
    </submittedName>
</protein>
<proteinExistence type="predicted"/>
<dbReference type="VEuPathDB" id="FungiDB:I302_06178"/>
<dbReference type="EMBL" id="KI894022">
    <property type="protein sequence ID" value="OCF24717.1"/>
    <property type="molecule type" value="Genomic_DNA"/>
</dbReference>
<dbReference type="KEGG" id="kbi:30210577"/>
<name>A0A1B9G116_9TREE</name>
<gene>
    <name evidence="1" type="ORF">I302_06178</name>
    <name evidence="2" type="ORF">I302_106560</name>
</gene>
<dbReference type="EMBL" id="CP144545">
    <property type="protein sequence ID" value="WVW84526.1"/>
    <property type="molecule type" value="Genomic_DNA"/>
</dbReference>
<dbReference type="GeneID" id="30210577"/>
<evidence type="ECO:0000313" key="3">
    <source>
        <dbReference type="Proteomes" id="UP000092730"/>
    </source>
</evidence>
<dbReference type="RefSeq" id="XP_019045787.1">
    <property type="nucleotide sequence ID" value="XM_019192790.1"/>
</dbReference>
<dbReference type="Proteomes" id="UP000092730">
    <property type="component" value="Chromosome 5"/>
</dbReference>
<reference evidence="2" key="2">
    <citation type="submission" date="2013-07" db="EMBL/GenBank/DDBJ databases">
        <authorList>
            <consortium name="The Broad Institute Genome Sequencing Platform"/>
            <person name="Cuomo C."/>
            <person name="Litvintseva A."/>
            <person name="Chen Y."/>
            <person name="Heitman J."/>
            <person name="Sun S."/>
            <person name="Springer D."/>
            <person name="Dromer F."/>
            <person name="Young S.K."/>
            <person name="Zeng Q."/>
            <person name="Gargeya S."/>
            <person name="Fitzgerald M."/>
            <person name="Abouelleil A."/>
            <person name="Alvarado L."/>
            <person name="Berlin A.M."/>
            <person name="Chapman S.B."/>
            <person name="Dewar J."/>
            <person name="Goldberg J."/>
            <person name="Griggs A."/>
            <person name="Gujja S."/>
            <person name="Hansen M."/>
            <person name="Howarth C."/>
            <person name="Imamovic A."/>
            <person name="Larimer J."/>
            <person name="McCowan C."/>
            <person name="Murphy C."/>
            <person name="Pearson M."/>
            <person name="Priest M."/>
            <person name="Roberts A."/>
            <person name="Saif S."/>
            <person name="Shea T."/>
            <person name="Sykes S."/>
            <person name="Wortman J."/>
            <person name="Nusbaum C."/>
            <person name="Birren B."/>
        </authorList>
    </citation>
    <scope>NUCLEOTIDE SEQUENCE</scope>
    <source>
        <strain evidence="2">CBS 10118</strain>
    </source>
</reference>
<reference evidence="1" key="3">
    <citation type="submission" date="2014-01" db="EMBL/GenBank/DDBJ databases">
        <title>Evolution of pathogenesis and genome organization in the Tremellales.</title>
        <authorList>
            <person name="Cuomo C."/>
            <person name="Litvintseva A."/>
            <person name="Heitman J."/>
            <person name="Chen Y."/>
            <person name="Sun S."/>
            <person name="Springer D."/>
            <person name="Dromer F."/>
            <person name="Young S."/>
            <person name="Zeng Q."/>
            <person name="Chapman S."/>
            <person name="Gujja S."/>
            <person name="Saif S."/>
            <person name="Birren B."/>
        </authorList>
    </citation>
    <scope>NUCLEOTIDE SEQUENCE</scope>
    <source>
        <strain evidence="1">CBS 10118</strain>
    </source>
</reference>
<dbReference type="OrthoDB" id="2565340at2759"/>
<organism evidence="1">
    <name type="scientific">Kwoniella bestiolae CBS 10118</name>
    <dbReference type="NCBI Taxonomy" id="1296100"/>
    <lineage>
        <taxon>Eukaryota</taxon>
        <taxon>Fungi</taxon>
        <taxon>Dikarya</taxon>
        <taxon>Basidiomycota</taxon>
        <taxon>Agaricomycotina</taxon>
        <taxon>Tremellomycetes</taxon>
        <taxon>Tremellales</taxon>
        <taxon>Cryptococcaceae</taxon>
        <taxon>Kwoniella</taxon>
    </lineage>
</organism>
<evidence type="ECO:0000313" key="1">
    <source>
        <dbReference type="EMBL" id="OCF24717.1"/>
    </source>
</evidence>
<reference evidence="1" key="1">
    <citation type="submission" date="2013-07" db="EMBL/GenBank/DDBJ databases">
        <title>The Genome Sequence of Cryptococcus bestiolae CBS10118.</title>
        <authorList>
            <consortium name="The Broad Institute Genome Sequencing Platform"/>
            <person name="Cuomo C."/>
            <person name="Litvintseva A."/>
            <person name="Chen Y."/>
            <person name="Heitman J."/>
            <person name="Sun S."/>
            <person name="Springer D."/>
            <person name="Dromer F."/>
            <person name="Young S.K."/>
            <person name="Zeng Q."/>
            <person name="Gargeya S."/>
            <person name="Fitzgerald M."/>
            <person name="Abouelleil A."/>
            <person name="Alvarado L."/>
            <person name="Berlin A.M."/>
            <person name="Chapman S.B."/>
            <person name="Dewar J."/>
            <person name="Goldberg J."/>
            <person name="Griggs A."/>
            <person name="Gujja S."/>
            <person name="Hansen M."/>
            <person name="Howarth C."/>
            <person name="Imamovic A."/>
            <person name="Larimer J."/>
            <person name="McCowan C."/>
            <person name="Murphy C."/>
            <person name="Pearson M."/>
            <person name="Priest M."/>
            <person name="Roberts A."/>
            <person name="Saif S."/>
            <person name="Shea T."/>
            <person name="Sykes S."/>
            <person name="Wortman J."/>
            <person name="Nusbaum C."/>
            <person name="Birren B."/>
        </authorList>
    </citation>
    <scope>NUCLEOTIDE SEQUENCE [LARGE SCALE GENOMIC DNA]</scope>
    <source>
        <strain evidence="1">CBS 10118</strain>
    </source>
</reference>
<dbReference type="AlphaFoldDB" id="A0A1B9G116"/>
<accession>A0A1B9G116</accession>